<proteinExistence type="predicted"/>
<feature type="domain" description="Glycosyltransferase subfamily 4-like N-terminal" evidence="1">
    <location>
        <begin position="32"/>
        <end position="253"/>
    </location>
</feature>
<protein>
    <recommendedName>
        <fullName evidence="1">Glycosyltransferase subfamily 4-like N-terminal domain-containing protein</fullName>
    </recommendedName>
</protein>
<dbReference type="SUPFAM" id="SSF53756">
    <property type="entry name" value="UDP-Glycosyltransferase/glycogen phosphorylase"/>
    <property type="match status" value="1"/>
</dbReference>
<reference evidence="2 3" key="1">
    <citation type="submission" date="2018-01" db="EMBL/GenBank/DDBJ databases">
        <title>Complete genome sequences of the type strains of Marinobacter flavimaris and Marinobacter maroccanus.</title>
        <authorList>
            <person name="Palau M."/>
            <person name="Boujida N."/>
            <person name="Manresa A."/>
            <person name="Minana-Galbis D."/>
        </authorList>
    </citation>
    <scope>NUCLEOTIDE SEQUENCE [LARGE SCALE GENOMIC DNA]</scope>
    <source>
        <strain evidence="2 3">N4</strain>
    </source>
</reference>
<keyword evidence="3" id="KW-1185">Reference proteome</keyword>
<dbReference type="GO" id="GO:0016757">
    <property type="term" value="F:glycosyltransferase activity"/>
    <property type="evidence" value="ECO:0007669"/>
    <property type="project" value="UniProtKB-ARBA"/>
</dbReference>
<dbReference type="EMBL" id="PSSX01000005">
    <property type="protein sequence ID" value="PPI84710.1"/>
    <property type="molecule type" value="Genomic_DNA"/>
</dbReference>
<comment type="caution">
    <text evidence="2">The sequence shown here is derived from an EMBL/GenBank/DDBJ whole genome shotgun (WGS) entry which is preliminary data.</text>
</comment>
<dbReference type="InterPro" id="IPR028098">
    <property type="entry name" value="Glyco_trans_4-like_N"/>
</dbReference>
<name>A0A2S5ZBE9_9GAMM</name>
<evidence type="ECO:0000313" key="2">
    <source>
        <dbReference type="EMBL" id="PPI84710.1"/>
    </source>
</evidence>
<accession>A0A2S5ZBE9</accession>
<evidence type="ECO:0000313" key="3">
    <source>
        <dbReference type="Proteomes" id="UP000239917"/>
    </source>
</evidence>
<dbReference type="Pfam" id="PF13579">
    <property type="entry name" value="Glyco_trans_4_4"/>
    <property type="match status" value="1"/>
</dbReference>
<evidence type="ECO:0000259" key="1">
    <source>
        <dbReference type="Pfam" id="PF13579"/>
    </source>
</evidence>
<dbReference type="AlphaFoldDB" id="A0A2S5ZBE9"/>
<dbReference type="Gene3D" id="3.40.50.2000">
    <property type="entry name" value="Glycogen Phosphorylase B"/>
    <property type="match status" value="1"/>
</dbReference>
<gene>
    <name evidence="2" type="ORF">KEHDKFFH_08385</name>
</gene>
<dbReference type="Proteomes" id="UP000239917">
    <property type="component" value="Unassembled WGS sequence"/>
</dbReference>
<organism evidence="2 3">
    <name type="scientific">Marinobacter maroccanus</name>
    <dbReference type="NCBI Taxonomy" id="2055143"/>
    <lineage>
        <taxon>Bacteria</taxon>
        <taxon>Pseudomonadati</taxon>
        <taxon>Pseudomonadota</taxon>
        <taxon>Gammaproteobacteria</taxon>
        <taxon>Pseudomonadales</taxon>
        <taxon>Marinobacteraceae</taxon>
        <taxon>Marinobacter</taxon>
    </lineage>
</organism>
<sequence length="455" mass="51889">MQRGKGPIQVSKKVLVVSYHFYPDQAVGAKRPTELTKSMIEEGWDVEVITKHIGKEAHEARVSKDSIGQIYSIYQHPGIIDPLWALVKRVRGHKKGKAQTAVNPEIDQARETQVGETLRFRLKRYIISTQATLNACKSWVLASLLFLLYLKVSGRHYDVVVTSSPPSSSHLIGLTAKWLFKATWITDIRDPINMWEEVLPVCKSRLREKVETDLERKYYKKSDALVVTSPSLKSELCSENRVDNNKVHLIYNGYDGELKPKNKKNNNVIRMIYAGTLYLNRDPFPVFEALKELVAESIINEKLFIFELFGNCKSWNGINLEDWLNENAICNLVEIHEYITGKELEKKLEAADILLNLAQGQKKQIPAKTFEYLRFRAVQFLVSEPDSDISIFLSSNKFGVVAQSTKEDVKEKLKTILSEVRNQRGLASEAGDDRKLLYARAEQNKEYISVIKNAG</sequence>